<evidence type="ECO:0000313" key="1">
    <source>
        <dbReference type="EMBL" id="APG25457.1"/>
    </source>
</evidence>
<gene>
    <name evidence="1" type="ORF">A7E75_10830</name>
</gene>
<dbReference type="RefSeq" id="WP_072287298.1">
    <property type="nucleotide sequence ID" value="NZ_CP015455.1"/>
</dbReference>
<protein>
    <submittedName>
        <fullName evidence="1">N-acyl homoserine lactonase</fullName>
    </submittedName>
</protein>
<organism evidence="1 2">
    <name type="scientific">Syntrophotalea acetylenica</name>
    <name type="common">Pelobacter acetylenicus</name>
    <dbReference type="NCBI Taxonomy" id="29542"/>
    <lineage>
        <taxon>Bacteria</taxon>
        <taxon>Pseudomonadati</taxon>
        <taxon>Thermodesulfobacteriota</taxon>
        <taxon>Desulfuromonadia</taxon>
        <taxon>Desulfuromonadales</taxon>
        <taxon>Syntrophotaleaceae</taxon>
        <taxon>Syntrophotalea</taxon>
    </lineage>
</organism>
<dbReference type="Proteomes" id="UP000182264">
    <property type="component" value="Chromosome"/>
</dbReference>
<dbReference type="AlphaFoldDB" id="A0A1L3GHN7"/>
<sequence>MQSCCTNYCSLPPWVIASRHFNRYPKPLELQGVRRGHAGFFRLLDAETDPRRRTAIFHDYMDVTFQLHQWQQQKTAGGRKSLKNSYLRFLRGWMFDANGREGAVLKGWVESRFGLAPTYHGQPIASIQSEAYQAYLIDRMRGSARSSAIQAQFDLLFEFAQYELQRRHAGQTLFEMYRGIYDFAEHPVLEQQAPHHCVVRLNNLNSFTSHFERAWEFGSRVLAAKVPASKILFFSGLFCSALLRGEEENLVIGGEYEVEIITGGFR</sequence>
<keyword evidence="2" id="KW-1185">Reference proteome</keyword>
<dbReference type="OrthoDB" id="183043at2"/>
<accession>A0A1L3GHN7</accession>
<dbReference type="EMBL" id="CP015518">
    <property type="protein sequence ID" value="APG25457.1"/>
    <property type="molecule type" value="Genomic_DNA"/>
</dbReference>
<dbReference type="GO" id="GO:0030701">
    <property type="term" value="F:NAD+-dinitrogen-reductase ADP-D-ribosyltransferase activity"/>
    <property type="evidence" value="ECO:0007669"/>
    <property type="project" value="InterPro"/>
</dbReference>
<dbReference type="STRING" id="29542.A6070_04835"/>
<name>A0A1L3GHN7_SYNAC</name>
<proteinExistence type="predicted"/>
<dbReference type="Pfam" id="PF07357">
    <property type="entry name" value="DRAT"/>
    <property type="match status" value="1"/>
</dbReference>
<dbReference type="KEGG" id="pace:A6070_04835"/>
<dbReference type="InterPro" id="IPR009953">
    <property type="entry name" value="DRA_trans"/>
</dbReference>
<dbReference type="GO" id="GO:0009399">
    <property type="term" value="P:nitrogen fixation"/>
    <property type="evidence" value="ECO:0007669"/>
    <property type="project" value="InterPro"/>
</dbReference>
<evidence type="ECO:0000313" key="2">
    <source>
        <dbReference type="Proteomes" id="UP000182264"/>
    </source>
</evidence>
<reference evidence="1 2" key="1">
    <citation type="journal article" date="2017" name="Genome Announc.">
        <title>Complete Genome Sequences of Two Acetylene-Fermenting Pelobacter acetylenicus Strains.</title>
        <authorList>
            <person name="Sutton J.M."/>
            <person name="Baesman S.M."/>
            <person name="Fierst J.L."/>
            <person name="Poret-Peterson A.T."/>
            <person name="Oremland R.S."/>
            <person name="Dunlap D.S."/>
            <person name="Akob D.M."/>
        </authorList>
    </citation>
    <scope>NUCLEOTIDE SEQUENCE [LARGE SCALE GENOMIC DNA]</scope>
    <source>
        <strain evidence="1 2">DSM 3247</strain>
    </source>
</reference>